<dbReference type="SUPFAM" id="SSF50475">
    <property type="entry name" value="FMN-binding split barrel"/>
    <property type="match status" value="1"/>
</dbReference>
<proteinExistence type="predicted"/>
<dbReference type="PANTHER" id="PTHR35802">
    <property type="entry name" value="PROTEASE SYNTHASE AND SPORULATION PROTEIN PAI 2"/>
    <property type="match status" value="1"/>
</dbReference>
<dbReference type="OrthoDB" id="9794948at2"/>
<sequence>MYIPKPFEIKDEQKVFNIIEANSFATLFSLHMGSPSATHLPLILDRKNNVLVGHFARANSQWKDIDTQDVLAVFHGPHTYVSPAWYETELAVPTWNYVAAHVYGKAELINNQQELIESLQELVNKYEDENSLYRLNVLDSKYVEGLSKGVVGFKIHIQKVEGKAKLSQNKSEDIQKKVIQHLEQSVSEDSRQIAKLMRGQ</sequence>
<dbReference type="AlphaFoldDB" id="A0A285CRX6"/>
<dbReference type="Proteomes" id="UP000219546">
    <property type="component" value="Unassembled WGS sequence"/>
</dbReference>
<dbReference type="InterPro" id="IPR012349">
    <property type="entry name" value="Split_barrel_FMN-bd"/>
</dbReference>
<dbReference type="InterPro" id="IPR007396">
    <property type="entry name" value="TR_PAI2-type"/>
</dbReference>
<reference evidence="2 3" key="1">
    <citation type="submission" date="2017-08" db="EMBL/GenBank/DDBJ databases">
        <authorList>
            <person name="de Groot N.N."/>
        </authorList>
    </citation>
    <scope>NUCLEOTIDE SEQUENCE [LARGE SCALE GENOMIC DNA]</scope>
    <source>
        <strain evidence="2 3">JC228</strain>
    </source>
</reference>
<organism evidence="2 3">
    <name type="scientific">Bacillus oleivorans</name>
    <dbReference type="NCBI Taxonomy" id="1448271"/>
    <lineage>
        <taxon>Bacteria</taxon>
        <taxon>Bacillati</taxon>
        <taxon>Bacillota</taxon>
        <taxon>Bacilli</taxon>
        <taxon>Bacillales</taxon>
        <taxon>Bacillaceae</taxon>
        <taxon>Bacillus</taxon>
    </lineage>
</organism>
<keyword evidence="3" id="KW-1185">Reference proteome</keyword>
<protein>
    <submittedName>
        <fullName evidence="2">PaiB family negative transcriptional regulator</fullName>
    </submittedName>
</protein>
<gene>
    <name evidence="2" type="ORF">SAMN05877753_10461</name>
</gene>
<dbReference type="Pfam" id="PF04299">
    <property type="entry name" value="FMN_bind_2"/>
    <property type="match status" value="1"/>
</dbReference>
<dbReference type="EMBL" id="OAOP01000004">
    <property type="protein sequence ID" value="SNX70339.1"/>
    <property type="molecule type" value="Genomic_DNA"/>
</dbReference>
<keyword evidence="1" id="KW-0175">Coiled coil</keyword>
<evidence type="ECO:0000313" key="3">
    <source>
        <dbReference type="Proteomes" id="UP000219546"/>
    </source>
</evidence>
<name>A0A285CRX6_9BACI</name>
<accession>A0A285CRX6</accession>
<dbReference type="PIRSF" id="PIRSF010372">
    <property type="entry name" value="PaiB"/>
    <property type="match status" value="1"/>
</dbReference>
<evidence type="ECO:0000313" key="2">
    <source>
        <dbReference type="EMBL" id="SNX70339.1"/>
    </source>
</evidence>
<evidence type="ECO:0000256" key="1">
    <source>
        <dbReference type="SAM" id="Coils"/>
    </source>
</evidence>
<dbReference type="PANTHER" id="PTHR35802:SF1">
    <property type="entry name" value="PROTEASE SYNTHASE AND SPORULATION PROTEIN PAI 2"/>
    <property type="match status" value="1"/>
</dbReference>
<dbReference type="RefSeq" id="WP_097158469.1">
    <property type="nucleotide sequence ID" value="NZ_JBEPMQ010000010.1"/>
</dbReference>
<dbReference type="Gene3D" id="2.30.110.10">
    <property type="entry name" value="Electron Transport, Fmn-binding Protein, Chain A"/>
    <property type="match status" value="1"/>
</dbReference>
<feature type="coiled-coil region" evidence="1">
    <location>
        <begin position="105"/>
        <end position="136"/>
    </location>
</feature>